<dbReference type="PROSITE" id="PS51192">
    <property type="entry name" value="HELICASE_ATP_BIND_1"/>
    <property type="match status" value="1"/>
</dbReference>
<dbReference type="PROSITE" id="PS51195">
    <property type="entry name" value="Q_MOTIF"/>
    <property type="match status" value="1"/>
</dbReference>
<evidence type="ECO:0000256" key="11">
    <source>
        <dbReference type="PROSITE-ProRule" id="PRU00552"/>
    </source>
</evidence>
<evidence type="ECO:0000259" key="15">
    <source>
        <dbReference type="PROSITE" id="PS51192"/>
    </source>
</evidence>
<dbReference type="EC" id="3.6.4.13" evidence="2"/>
<evidence type="ECO:0000256" key="1">
    <source>
        <dbReference type="ARBA" id="ARBA00004123"/>
    </source>
</evidence>
<evidence type="ECO:0000256" key="3">
    <source>
        <dbReference type="ARBA" id="ARBA00022517"/>
    </source>
</evidence>
<dbReference type="GO" id="GO:0003724">
    <property type="term" value="F:RNA helicase activity"/>
    <property type="evidence" value="ECO:0007669"/>
    <property type="project" value="UniProtKB-EC"/>
</dbReference>
<dbReference type="SMART" id="SM00490">
    <property type="entry name" value="HELICc"/>
    <property type="match status" value="1"/>
</dbReference>
<dbReference type="InterPro" id="IPR050079">
    <property type="entry name" value="DEAD_box_RNA_helicase"/>
</dbReference>
<dbReference type="CDD" id="cd18787">
    <property type="entry name" value="SF2_C_DEAD"/>
    <property type="match status" value="1"/>
</dbReference>
<feature type="compositionally biased region" description="Basic and acidic residues" evidence="14">
    <location>
        <begin position="660"/>
        <end position="670"/>
    </location>
</feature>
<comment type="similarity">
    <text evidence="12">Belongs to the DEAD box helicase family.</text>
</comment>
<gene>
    <name evidence="18" type="ORF">K470DRAFT_299857</name>
</gene>
<feature type="coiled-coil region" evidence="13">
    <location>
        <begin position="555"/>
        <end position="595"/>
    </location>
</feature>
<dbReference type="AlphaFoldDB" id="A0A6A7BYJ3"/>
<dbReference type="Proteomes" id="UP000799421">
    <property type="component" value="Unassembled WGS sequence"/>
</dbReference>
<dbReference type="SUPFAM" id="SSF52540">
    <property type="entry name" value="P-loop containing nucleoside triphosphate hydrolases"/>
    <property type="match status" value="1"/>
</dbReference>
<organism evidence="18 19">
    <name type="scientific">Piedraia hortae CBS 480.64</name>
    <dbReference type="NCBI Taxonomy" id="1314780"/>
    <lineage>
        <taxon>Eukaryota</taxon>
        <taxon>Fungi</taxon>
        <taxon>Dikarya</taxon>
        <taxon>Ascomycota</taxon>
        <taxon>Pezizomycotina</taxon>
        <taxon>Dothideomycetes</taxon>
        <taxon>Dothideomycetidae</taxon>
        <taxon>Capnodiales</taxon>
        <taxon>Piedraiaceae</taxon>
        <taxon>Piedraia</taxon>
    </lineage>
</organism>
<evidence type="ECO:0000313" key="18">
    <source>
        <dbReference type="EMBL" id="KAF2860173.1"/>
    </source>
</evidence>
<dbReference type="PROSITE" id="PS00039">
    <property type="entry name" value="DEAD_ATP_HELICASE"/>
    <property type="match status" value="1"/>
</dbReference>
<evidence type="ECO:0000256" key="9">
    <source>
        <dbReference type="ARBA" id="ARBA00023242"/>
    </source>
</evidence>
<dbReference type="GO" id="GO:0005634">
    <property type="term" value="C:nucleus"/>
    <property type="evidence" value="ECO:0007669"/>
    <property type="project" value="UniProtKB-SubCell"/>
</dbReference>
<dbReference type="GO" id="GO:0003723">
    <property type="term" value="F:RNA binding"/>
    <property type="evidence" value="ECO:0007669"/>
    <property type="project" value="UniProtKB-KW"/>
</dbReference>
<dbReference type="GO" id="GO:0042254">
    <property type="term" value="P:ribosome biogenesis"/>
    <property type="evidence" value="ECO:0007669"/>
    <property type="project" value="UniProtKB-KW"/>
</dbReference>
<keyword evidence="8" id="KW-0694">RNA-binding</keyword>
<evidence type="ECO:0000259" key="16">
    <source>
        <dbReference type="PROSITE" id="PS51194"/>
    </source>
</evidence>
<keyword evidence="6 12" id="KW-0347">Helicase</keyword>
<comment type="catalytic activity">
    <reaction evidence="10">
        <text>ATP + H2O = ADP + phosphate + H(+)</text>
        <dbReference type="Rhea" id="RHEA:13065"/>
        <dbReference type="ChEBI" id="CHEBI:15377"/>
        <dbReference type="ChEBI" id="CHEBI:15378"/>
        <dbReference type="ChEBI" id="CHEBI:30616"/>
        <dbReference type="ChEBI" id="CHEBI:43474"/>
        <dbReference type="ChEBI" id="CHEBI:456216"/>
        <dbReference type="EC" id="3.6.4.13"/>
    </reaction>
</comment>
<feature type="region of interest" description="Disordered" evidence="14">
    <location>
        <begin position="1"/>
        <end position="72"/>
    </location>
</feature>
<name>A0A6A7BYJ3_9PEZI</name>
<dbReference type="InterPro" id="IPR011545">
    <property type="entry name" value="DEAD/DEAH_box_helicase_dom"/>
</dbReference>
<dbReference type="OrthoDB" id="10259843at2759"/>
<sequence>MAPEQDDDFIYTIYDDDVSSDEEAVEVEQEETPKQTTGQKRQNEEAHGPEKSKKRRGNGDEVVSDNGEKIDLGFDFDASSRAVKALPAPGQSFDRIDEIVERMKKSKEANLPVAENGNLEEGKEEDGGDAPGDMESDAGTAGEEDGDAEEADEVEKEKEYRFFAPSFELADPGASFAAMSLSRSVLKGLSEVRFNEPTPIQRKAIPVALQGKDIVGGAVTGSGKTAAFLVPIIERLLHRPTREAVTRVAILLPTRELALQCLEVGKKLATYTDITFGRAIGGLNQRVQEKELKQRPDIVVATTGRFIDFMHNGNVLHVDRLEILVLDEADRMLDQGFEDQLNEILKTIPRSRQTMLFSATMTSKVDDLVRAGLHQPVRIMVDAQKASAPGLVQEFVRLRPGKEAFRLGYLMHLCSSVHQQRAIVFFRQKKEAHRVRVLFALCGISAAELHGGVSQEQRNRAVEAFRSGQVRILLATDLASRGLDVRGIEAVINYEAPQSLEIYLHRVGRTARAGNRGVACTLAAESDRKIVRQAIKSARANSAKVASRSVDPRVAEEWQERCDKLAETVDAVLREEKAEAMLQDTEREVTRAENLVVYKKEIESRPKKTWFMSEKEKLAAKKKGALALNGPQDTNEDADKSGKKKKVKVKLSGKKKRKLMSKDEFKDGTASKKKQRKR</sequence>
<feature type="compositionally biased region" description="Acidic residues" evidence="14">
    <location>
        <begin position="122"/>
        <end position="154"/>
    </location>
</feature>
<keyword evidence="19" id="KW-1185">Reference proteome</keyword>
<keyword evidence="13" id="KW-0175">Coiled coil</keyword>
<evidence type="ECO:0000256" key="5">
    <source>
        <dbReference type="ARBA" id="ARBA00022801"/>
    </source>
</evidence>
<feature type="region of interest" description="Disordered" evidence="14">
    <location>
        <begin position="622"/>
        <end position="678"/>
    </location>
</feature>
<reference evidence="18" key="1">
    <citation type="journal article" date="2020" name="Stud. Mycol.">
        <title>101 Dothideomycetes genomes: a test case for predicting lifestyles and emergence of pathogens.</title>
        <authorList>
            <person name="Haridas S."/>
            <person name="Albert R."/>
            <person name="Binder M."/>
            <person name="Bloem J."/>
            <person name="Labutti K."/>
            <person name="Salamov A."/>
            <person name="Andreopoulos B."/>
            <person name="Baker S."/>
            <person name="Barry K."/>
            <person name="Bills G."/>
            <person name="Bluhm B."/>
            <person name="Cannon C."/>
            <person name="Castanera R."/>
            <person name="Culley D."/>
            <person name="Daum C."/>
            <person name="Ezra D."/>
            <person name="Gonzalez J."/>
            <person name="Henrissat B."/>
            <person name="Kuo A."/>
            <person name="Liang C."/>
            <person name="Lipzen A."/>
            <person name="Lutzoni F."/>
            <person name="Magnuson J."/>
            <person name="Mondo S."/>
            <person name="Nolan M."/>
            <person name="Ohm R."/>
            <person name="Pangilinan J."/>
            <person name="Park H.-J."/>
            <person name="Ramirez L."/>
            <person name="Alfaro M."/>
            <person name="Sun H."/>
            <person name="Tritt A."/>
            <person name="Yoshinaga Y."/>
            <person name="Zwiers L.-H."/>
            <person name="Turgeon B."/>
            <person name="Goodwin S."/>
            <person name="Spatafora J."/>
            <person name="Crous P."/>
            <person name="Grigoriev I."/>
        </authorList>
    </citation>
    <scope>NUCLEOTIDE SEQUENCE</scope>
    <source>
        <strain evidence="18">CBS 480.64</strain>
    </source>
</reference>
<comment type="subcellular location">
    <subcellularLocation>
        <location evidence="1">Nucleus</location>
    </subcellularLocation>
</comment>
<dbReference type="InterPro" id="IPR027417">
    <property type="entry name" value="P-loop_NTPase"/>
</dbReference>
<feature type="domain" description="Helicase ATP-binding" evidence="15">
    <location>
        <begin position="205"/>
        <end position="379"/>
    </location>
</feature>
<dbReference type="EMBL" id="MU005984">
    <property type="protein sequence ID" value="KAF2860173.1"/>
    <property type="molecule type" value="Genomic_DNA"/>
</dbReference>
<dbReference type="GO" id="GO:0010467">
    <property type="term" value="P:gene expression"/>
    <property type="evidence" value="ECO:0007669"/>
    <property type="project" value="UniProtKB-ARBA"/>
</dbReference>
<evidence type="ECO:0000256" key="4">
    <source>
        <dbReference type="ARBA" id="ARBA00022741"/>
    </source>
</evidence>
<dbReference type="InterPro" id="IPR001650">
    <property type="entry name" value="Helicase_C-like"/>
</dbReference>
<feature type="domain" description="DEAD-box RNA helicase Q" evidence="17">
    <location>
        <begin position="174"/>
        <end position="202"/>
    </location>
</feature>
<dbReference type="Pfam" id="PF00271">
    <property type="entry name" value="Helicase_C"/>
    <property type="match status" value="1"/>
</dbReference>
<evidence type="ECO:0000313" key="19">
    <source>
        <dbReference type="Proteomes" id="UP000799421"/>
    </source>
</evidence>
<dbReference type="Gene3D" id="3.40.50.300">
    <property type="entry name" value="P-loop containing nucleotide triphosphate hydrolases"/>
    <property type="match status" value="2"/>
</dbReference>
<dbReference type="InterPro" id="IPR014001">
    <property type="entry name" value="Helicase_ATP-bd"/>
</dbReference>
<protein>
    <recommendedName>
        <fullName evidence="2">RNA helicase</fullName>
        <ecNumber evidence="2">3.6.4.13</ecNumber>
    </recommendedName>
</protein>
<dbReference type="Pfam" id="PF00270">
    <property type="entry name" value="DEAD"/>
    <property type="match status" value="1"/>
</dbReference>
<dbReference type="PANTHER" id="PTHR47959:SF1">
    <property type="entry name" value="ATP-DEPENDENT RNA HELICASE DBPA"/>
    <property type="match status" value="1"/>
</dbReference>
<feature type="domain" description="Helicase C-terminal" evidence="16">
    <location>
        <begin position="409"/>
        <end position="553"/>
    </location>
</feature>
<feature type="short sequence motif" description="Q motif" evidence="11">
    <location>
        <begin position="174"/>
        <end position="202"/>
    </location>
</feature>
<dbReference type="InterPro" id="IPR000629">
    <property type="entry name" value="RNA-helicase_DEAD-box_CS"/>
</dbReference>
<evidence type="ECO:0000256" key="7">
    <source>
        <dbReference type="ARBA" id="ARBA00022840"/>
    </source>
</evidence>
<proteinExistence type="inferred from homology"/>
<keyword evidence="3" id="KW-0690">Ribosome biogenesis</keyword>
<keyword evidence="9" id="KW-0539">Nucleus</keyword>
<feature type="compositionally biased region" description="Acidic residues" evidence="14">
    <location>
        <begin position="1"/>
        <end position="30"/>
    </location>
</feature>
<dbReference type="CDD" id="cd17947">
    <property type="entry name" value="DEADc_DDX27"/>
    <property type="match status" value="1"/>
</dbReference>
<evidence type="ECO:0000256" key="2">
    <source>
        <dbReference type="ARBA" id="ARBA00012552"/>
    </source>
</evidence>
<evidence type="ECO:0000256" key="10">
    <source>
        <dbReference type="ARBA" id="ARBA00047984"/>
    </source>
</evidence>
<evidence type="ECO:0000256" key="13">
    <source>
        <dbReference type="SAM" id="Coils"/>
    </source>
</evidence>
<evidence type="ECO:0000256" key="12">
    <source>
        <dbReference type="RuleBase" id="RU000492"/>
    </source>
</evidence>
<evidence type="ECO:0000256" key="8">
    <source>
        <dbReference type="ARBA" id="ARBA00022884"/>
    </source>
</evidence>
<dbReference type="SMART" id="SM00487">
    <property type="entry name" value="DEXDc"/>
    <property type="match status" value="1"/>
</dbReference>
<evidence type="ECO:0000259" key="17">
    <source>
        <dbReference type="PROSITE" id="PS51195"/>
    </source>
</evidence>
<feature type="compositionally biased region" description="Basic and acidic residues" evidence="14">
    <location>
        <begin position="41"/>
        <end position="51"/>
    </location>
</feature>
<evidence type="ECO:0000256" key="14">
    <source>
        <dbReference type="SAM" id="MobiDB-lite"/>
    </source>
</evidence>
<dbReference type="GO" id="GO:0005524">
    <property type="term" value="F:ATP binding"/>
    <property type="evidence" value="ECO:0007669"/>
    <property type="project" value="UniProtKB-KW"/>
</dbReference>
<accession>A0A6A7BYJ3</accession>
<dbReference type="GO" id="GO:0016787">
    <property type="term" value="F:hydrolase activity"/>
    <property type="evidence" value="ECO:0007669"/>
    <property type="project" value="UniProtKB-KW"/>
</dbReference>
<dbReference type="PANTHER" id="PTHR47959">
    <property type="entry name" value="ATP-DEPENDENT RNA HELICASE RHLE-RELATED"/>
    <property type="match status" value="1"/>
</dbReference>
<feature type="compositionally biased region" description="Basic residues" evidence="14">
    <location>
        <begin position="642"/>
        <end position="659"/>
    </location>
</feature>
<feature type="region of interest" description="Disordered" evidence="14">
    <location>
        <begin position="107"/>
        <end position="155"/>
    </location>
</feature>
<dbReference type="InterPro" id="IPR014014">
    <property type="entry name" value="RNA_helicase_DEAD_Q_motif"/>
</dbReference>
<keyword evidence="5 12" id="KW-0378">Hydrolase</keyword>
<keyword evidence="4 12" id="KW-0547">Nucleotide-binding</keyword>
<evidence type="ECO:0000256" key="6">
    <source>
        <dbReference type="ARBA" id="ARBA00022806"/>
    </source>
</evidence>
<keyword evidence="7 12" id="KW-0067">ATP-binding</keyword>
<dbReference type="GO" id="GO:0005829">
    <property type="term" value="C:cytosol"/>
    <property type="evidence" value="ECO:0007669"/>
    <property type="project" value="TreeGrafter"/>
</dbReference>
<dbReference type="PROSITE" id="PS51194">
    <property type="entry name" value="HELICASE_CTER"/>
    <property type="match status" value="1"/>
</dbReference>